<accession>X0WSM5</accession>
<protein>
    <submittedName>
        <fullName evidence="1">Uncharacterized protein</fullName>
    </submittedName>
</protein>
<dbReference type="AlphaFoldDB" id="X0WSM5"/>
<feature type="non-terminal residue" evidence="1">
    <location>
        <position position="1"/>
    </location>
</feature>
<gene>
    <name evidence="1" type="ORF">S01H1_74039</name>
</gene>
<reference evidence="1" key="1">
    <citation type="journal article" date="2014" name="Front. Microbiol.">
        <title>High frequency of phylogenetically diverse reductive dehalogenase-homologous genes in deep subseafloor sedimentary metagenomes.</title>
        <authorList>
            <person name="Kawai M."/>
            <person name="Futagami T."/>
            <person name="Toyoda A."/>
            <person name="Takaki Y."/>
            <person name="Nishi S."/>
            <person name="Hori S."/>
            <person name="Arai W."/>
            <person name="Tsubouchi T."/>
            <person name="Morono Y."/>
            <person name="Uchiyama I."/>
            <person name="Ito T."/>
            <person name="Fujiyama A."/>
            <person name="Inagaki F."/>
            <person name="Takami H."/>
        </authorList>
    </citation>
    <scope>NUCLEOTIDE SEQUENCE</scope>
    <source>
        <strain evidence="1">Expedition CK06-06</strain>
    </source>
</reference>
<comment type="caution">
    <text evidence="1">The sequence shown here is derived from an EMBL/GenBank/DDBJ whole genome shotgun (WGS) entry which is preliminary data.</text>
</comment>
<feature type="non-terminal residue" evidence="1">
    <location>
        <position position="240"/>
    </location>
</feature>
<name>X0WSM5_9ZZZZ</name>
<organism evidence="1">
    <name type="scientific">marine sediment metagenome</name>
    <dbReference type="NCBI Taxonomy" id="412755"/>
    <lineage>
        <taxon>unclassified sequences</taxon>
        <taxon>metagenomes</taxon>
        <taxon>ecological metagenomes</taxon>
    </lineage>
</organism>
<sequence>TVTADQWRLYEIADTGQDRITTVRTGAISSGACPIVPFYFKESSRSDYPKVPLSLLTRIAPMARYLLNLISQIQIDVYRNIAFMVATGVDADKIPGEITPMGCWALPEGADLKDVAGDVEHIRVKLQLARVLMEAILRVGKLTGAAGDLKSRAASGVQVAVERTDLDNEMRMTACQAEQVEQDIVHLAVCRYKGRPVPKNEIRYSVEYNKKYVLTPVAELVRQAREFAAMGVHQDGGVPT</sequence>
<proteinExistence type="predicted"/>
<dbReference type="EMBL" id="BARS01049500">
    <property type="protein sequence ID" value="GAG33675.1"/>
    <property type="molecule type" value="Genomic_DNA"/>
</dbReference>
<evidence type="ECO:0000313" key="1">
    <source>
        <dbReference type="EMBL" id="GAG33675.1"/>
    </source>
</evidence>